<dbReference type="InterPro" id="IPR016181">
    <property type="entry name" value="Acyl_CoA_acyltransferase"/>
</dbReference>
<evidence type="ECO:0000259" key="3">
    <source>
        <dbReference type="PROSITE" id="PS51186"/>
    </source>
</evidence>
<dbReference type="RefSeq" id="WP_196123170.1">
    <property type="nucleotide sequence ID" value="NZ_JADPMR010000001.1"/>
</dbReference>
<accession>A0ABS0GDN8</accession>
<protein>
    <submittedName>
        <fullName evidence="4">GNAT family N-acetyltransferase</fullName>
    </submittedName>
</protein>
<dbReference type="SUPFAM" id="SSF55729">
    <property type="entry name" value="Acyl-CoA N-acyltransferases (Nat)"/>
    <property type="match status" value="1"/>
</dbReference>
<dbReference type="PANTHER" id="PTHR43877">
    <property type="entry name" value="AMINOALKYLPHOSPHONATE N-ACETYLTRANSFERASE-RELATED-RELATED"/>
    <property type="match status" value="1"/>
</dbReference>
<dbReference type="CDD" id="cd04301">
    <property type="entry name" value="NAT_SF"/>
    <property type="match status" value="1"/>
</dbReference>
<dbReference type="InterPro" id="IPR050832">
    <property type="entry name" value="Bact_Acetyltransf"/>
</dbReference>
<evidence type="ECO:0000256" key="2">
    <source>
        <dbReference type="ARBA" id="ARBA00023315"/>
    </source>
</evidence>
<dbReference type="Gene3D" id="3.40.630.30">
    <property type="match status" value="1"/>
</dbReference>
<dbReference type="InterPro" id="IPR000182">
    <property type="entry name" value="GNAT_dom"/>
</dbReference>
<evidence type="ECO:0000313" key="5">
    <source>
        <dbReference type="Proteomes" id="UP000597206"/>
    </source>
</evidence>
<sequence>MTTLKFAAINLKRDFLFCLAARRDSYFCSFHTDEGYEASLAGYRERIEQCLLDPRWYYLHVWLGHTLIGQLEFRTFYDEPEVGYVQLFYLLPEHRGQGLASQLHALIEETLRDAGCTQVQLSVSRTNPTALRFYHRHGWRFYQPNPKHQETDFYRLQLV</sequence>
<keyword evidence="1" id="KW-0808">Transferase</keyword>
<reference evidence="4 5" key="1">
    <citation type="submission" date="2020-11" db="EMBL/GenBank/DDBJ databases">
        <title>Vibrio nitrifigilis sp. nov., a marine nitrogen-fixing bacterium isolated from the lagoon sediment of an islet inside an atoll.</title>
        <authorList>
            <person name="Wang L.-T."/>
            <person name="Shieh W.Y."/>
        </authorList>
    </citation>
    <scope>NUCLEOTIDE SEQUENCE [LARGE SCALE GENOMIC DNA]</scope>
    <source>
        <strain evidence="4 5">NFV-1</strain>
    </source>
</reference>
<organism evidence="4 5">
    <name type="scientific">Vibrio nitrifigilis</name>
    <dbReference type="NCBI Taxonomy" id="2789781"/>
    <lineage>
        <taxon>Bacteria</taxon>
        <taxon>Pseudomonadati</taxon>
        <taxon>Pseudomonadota</taxon>
        <taxon>Gammaproteobacteria</taxon>
        <taxon>Vibrionales</taxon>
        <taxon>Vibrionaceae</taxon>
        <taxon>Vibrio</taxon>
    </lineage>
</organism>
<proteinExistence type="predicted"/>
<dbReference type="EMBL" id="JADPMR010000001">
    <property type="protein sequence ID" value="MBF9000525.1"/>
    <property type="molecule type" value="Genomic_DNA"/>
</dbReference>
<evidence type="ECO:0000256" key="1">
    <source>
        <dbReference type="ARBA" id="ARBA00022679"/>
    </source>
</evidence>
<gene>
    <name evidence="4" type="ORF">I1A42_08120</name>
</gene>
<dbReference type="Proteomes" id="UP000597206">
    <property type="component" value="Unassembled WGS sequence"/>
</dbReference>
<keyword evidence="2" id="KW-0012">Acyltransferase</keyword>
<dbReference type="PROSITE" id="PS51186">
    <property type="entry name" value="GNAT"/>
    <property type="match status" value="1"/>
</dbReference>
<dbReference type="Pfam" id="PF00583">
    <property type="entry name" value="Acetyltransf_1"/>
    <property type="match status" value="1"/>
</dbReference>
<name>A0ABS0GDN8_9VIBR</name>
<comment type="caution">
    <text evidence="4">The sequence shown here is derived from an EMBL/GenBank/DDBJ whole genome shotgun (WGS) entry which is preliminary data.</text>
</comment>
<keyword evidence="5" id="KW-1185">Reference proteome</keyword>
<feature type="domain" description="N-acetyltransferase" evidence="3">
    <location>
        <begin position="14"/>
        <end position="159"/>
    </location>
</feature>
<evidence type="ECO:0000313" key="4">
    <source>
        <dbReference type="EMBL" id="MBF9000525.1"/>
    </source>
</evidence>